<protein>
    <recommendedName>
        <fullName evidence="3">CopG-like ribbon-helix-helix domain-containing protein</fullName>
    </recommendedName>
</protein>
<comment type="caution">
    <text evidence="1">The sequence shown here is derived from an EMBL/GenBank/DDBJ whole genome shotgun (WGS) entry which is preliminary data.</text>
</comment>
<dbReference type="InterPro" id="IPR010985">
    <property type="entry name" value="Ribbon_hlx_hlx"/>
</dbReference>
<dbReference type="RefSeq" id="WP_146511859.1">
    <property type="nucleotide sequence ID" value="NZ_SIHI01000034.1"/>
</dbReference>
<organism evidence="1 2">
    <name type="scientific">Thalassoglobus neptunius</name>
    <dbReference type="NCBI Taxonomy" id="1938619"/>
    <lineage>
        <taxon>Bacteria</taxon>
        <taxon>Pseudomonadati</taxon>
        <taxon>Planctomycetota</taxon>
        <taxon>Planctomycetia</taxon>
        <taxon>Planctomycetales</taxon>
        <taxon>Planctomycetaceae</taxon>
        <taxon>Thalassoglobus</taxon>
    </lineage>
</organism>
<sequence length="61" mass="6916">MAPQPLEVRVPVTVKLPALLKREVQNAAKQQGQTMMEYLVEAARKRLDEEKLEGSVRTRSP</sequence>
<dbReference type="EMBL" id="SIHI01000034">
    <property type="protein sequence ID" value="TWT43047.1"/>
    <property type="molecule type" value="Genomic_DNA"/>
</dbReference>
<gene>
    <name evidence="1" type="ORF">KOR42_45070</name>
</gene>
<evidence type="ECO:0008006" key="3">
    <source>
        <dbReference type="Google" id="ProtNLM"/>
    </source>
</evidence>
<dbReference type="AlphaFoldDB" id="A0A5C5VY35"/>
<keyword evidence="2" id="KW-1185">Reference proteome</keyword>
<evidence type="ECO:0000313" key="1">
    <source>
        <dbReference type="EMBL" id="TWT43047.1"/>
    </source>
</evidence>
<dbReference type="Proteomes" id="UP000317243">
    <property type="component" value="Unassembled WGS sequence"/>
</dbReference>
<dbReference type="SUPFAM" id="SSF47598">
    <property type="entry name" value="Ribbon-helix-helix"/>
    <property type="match status" value="1"/>
</dbReference>
<dbReference type="GO" id="GO:0006355">
    <property type="term" value="P:regulation of DNA-templated transcription"/>
    <property type="evidence" value="ECO:0007669"/>
    <property type="project" value="InterPro"/>
</dbReference>
<reference evidence="1 2" key="1">
    <citation type="submission" date="2019-02" db="EMBL/GenBank/DDBJ databases">
        <title>Deep-cultivation of Planctomycetes and their phenomic and genomic characterization uncovers novel biology.</title>
        <authorList>
            <person name="Wiegand S."/>
            <person name="Jogler M."/>
            <person name="Boedeker C."/>
            <person name="Pinto D."/>
            <person name="Vollmers J."/>
            <person name="Rivas-Marin E."/>
            <person name="Kohn T."/>
            <person name="Peeters S.H."/>
            <person name="Heuer A."/>
            <person name="Rast P."/>
            <person name="Oberbeckmann S."/>
            <person name="Bunk B."/>
            <person name="Jeske O."/>
            <person name="Meyerdierks A."/>
            <person name="Storesund J.E."/>
            <person name="Kallscheuer N."/>
            <person name="Luecker S."/>
            <person name="Lage O.M."/>
            <person name="Pohl T."/>
            <person name="Merkel B.J."/>
            <person name="Hornburger P."/>
            <person name="Mueller R.-W."/>
            <person name="Bruemmer F."/>
            <person name="Labrenz M."/>
            <person name="Spormann A.M."/>
            <person name="Op Den Camp H."/>
            <person name="Overmann J."/>
            <person name="Amann R."/>
            <person name="Jetten M.S.M."/>
            <person name="Mascher T."/>
            <person name="Medema M.H."/>
            <person name="Devos D.P."/>
            <person name="Kaster A.-K."/>
            <person name="Ovreas L."/>
            <person name="Rohde M."/>
            <person name="Galperin M.Y."/>
            <person name="Jogler C."/>
        </authorList>
    </citation>
    <scope>NUCLEOTIDE SEQUENCE [LARGE SCALE GENOMIC DNA]</scope>
    <source>
        <strain evidence="1 2">KOR42</strain>
    </source>
</reference>
<name>A0A5C5VY35_9PLAN</name>
<accession>A0A5C5VY35</accession>
<proteinExistence type="predicted"/>
<evidence type="ECO:0000313" key="2">
    <source>
        <dbReference type="Proteomes" id="UP000317243"/>
    </source>
</evidence>